<organism evidence="2 3">
    <name type="scientific">Virgisporangium ochraceum</name>
    <dbReference type="NCBI Taxonomy" id="65505"/>
    <lineage>
        <taxon>Bacteria</taxon>
        <taxon>Bacillati</taxon>
        <taxon>Actinomycetota</taxon>
        <taxon>Actinomycetes</taxon>
        <taxon>Micromonosporales</taxon>
        <taxon>Micromonosporaceae</taxon>
        <taxon>Virgisporangium</taxon>
    </lineage>
</organism>
<dbReference type="Proteomes" id="UP000635606">
    <property type="component" value="Unassembled WGS sequence"/>
</dbReference>
<proteinExistence type="predicted"/>
<evidence type="ECO:0008006" key="4">
    <source>
        <dbReference type="Google" id="ProtNLM"/>
    </source>
</evidence>
<feature type="signal peptide" evidence="1">
    <location>
        <begin position="1"/>
        <end position="24"/>
    </location>
</feature>
<accession>A0A8J4E8E3</accession>
<dbReference type="EMBL" id="BOPH01000001">
    <property type="protein sequence ID" value="GIJ65143.1"/>
    <property type="molecule type" value="Genomic_DNA"/>
</dbReference>
<keyword evidence="1" id="KW-0732">Signal</keyword>
<name>A0A8J4E8E3_9ACTN</name>
<gene>
    <name evidence="2" type="ORF">Voc01_000600</name>
</gene>
<dbReference type="RefSeq" id="WP_203925153.1">
    <property type="nucleotide sequence ID" value="NZ_BOPH01000001.1"/>
</dbReference>
<evidence type="ECO:0000313" key="3">
    <source>
        <dbReference type="Proteomes" id="UP000635606"/>
    </source>
</evidence>
<evidence type="ECO:0000313" key="2">
    <source>
        <dbReference type="EMBL" id="GIJ65143.1"/>
    </source>
</evidence>
<dbReference type="AlphaFoldDB" id="A0A8J4E8E3"/>
<evidence type="ECO:0000256" key="1">
    <source>
        <dbReference type="SAM" id="SignalP"/>
    </source>
</evidence>
<comment type="caution">
    <text evidence="2">The sequence shown here is derived from an EMBL/GenBank/DDBJ whole genome shotgun (WGS) entry which is preliminary data.</text>
</comment>
<feature type="chain" id="PRO_5035162422" description="CHRD domain-containing protein" evidence="1">
    <location>
        <begin position="25"/>
        <end position="164"/>
    </location>
</feature>
<reference evidence="2" key="1">
    <citation type="submission" date="2021-01" db="EMBL/GenBank/DDBJ databases">
        <title>Whole genome shotgun sequence of Virgisporangium ochraceum NBRC 16418.</title>
        <authorList>
            <person name="Komaki H."/>
            <person name="Tamura T."/>
        </authorList>
    </citation>
    <scope>NUCLEOTIDE SEQUENCE</scope>
    <source>
        <strain evidence="2">NBRC 16418</strain>
    </source>
</reference>
<keyword evidence="3" id="KW-1185">Reference proteome</keyword>
<protein>
    <recommendedName>
        <fullName evidence="4">CHRD domain-containing protein</fullName>
    </recommendedName>
</protein>
<sequence>MFSVRRVLLTFAVGTALGAGPAIAAPAMAHPWDDDHDHDWGRQVHLSASLSGRGVVGEARDRNGAGEVDLKIRPSTGEVCYDFWVRRVEDPMRIFVYVGGRNDPNDRDDDVEVGLANYGSHAEGCRKISPRVARAIANWPSRYNVQVDGDNGAIRGQLRYERWR</sequence>